<reference evidence="1" key="1">
    <citation type="submission" date="2021-02" db="EMBL/GenBank/DDBJ databases">
        <authorList>
            <consortium name="DOE Joint Genome Institute"/>
            <person name="Ahrendt S."/>
            <person name="Looney B.P."/>
            <person name="Miyauchi S."/>
            <person name="Morin E."/>
            <person name="Drula E."/>
            <person name="Courty P.E."/>
            <person name="Chicoki N."/>
            <person name="Fauchery L."/>
            <person name="Kohler A."/>
            <person name="Kuo A."/>
            <person name="Labutti K."/>
            <person name="Pangilinan J."/>
            <person name="Lipzen A."/>
            <person name="Riley R."/>
            <person name="Andreopoulos W."/>
            <person name="He G."/>
            <person name="Johnson J."/>
            <person name="Barry K.W."/>
            <person name="Grigoriev I.V."/>
            <person name="Nagy L."/>
            <person name="Hibbett D."/>
            <person name="Henrissat B."/>
            <person name="Matheny P.B."/>
            <person name="Labbe J."/>
            <person name="Martin F."/>
        </authorList>
    </citation>
    <scope>NUCLEOTIDE SEQUENCE</scope>
    <source>
        <strain evidence="1">FP105234-sp</strain>
    </source>
</reference>
<evidence type="ECO:0000313" key="2">
    <source>
        <dbReference type="Proteomes" id="UP000814033"/>
    </source>
</evidence>
<reference evidence="1" key="2">
    <citation type="journal article" date="2022" name="New Phytol.">
        <title>Evolutionary transition to the ectomycorrhizal habit in the genomes of a hyperdiverse lineage of mushroom-forming fungi.</title>
        <authorList>
            <person name="Looney B."/>
            <person name="Miyauchi S."/>
            <person name="Morin E."/>
            <person name="Drula E."/>
            <person name="Courty P.E."/>
            <person name="Kohler A."/>
            <person name="Kuo A."/>
            <person name="LaButti K."/>
            <person name="Pangilinan J."/>
            <person name="Lipzen A."/>
            <person name="Riley R."/>
            <person name="Andreopoulos W."/>
            <person name="He G."/>
            <person name="Johnson J."/>
            <person name="Nolan M."/>
            <person name="Tritt A."/>
            <person name="Barry K.W."/>
            <person name="Grigoriev I.V."/>
            <person name="Nagy L.G."/>
            <person name="Hibbett D."/>
            <person name="Henrissat B."/>
            <person name="Matheny P.B."/>
            <person name="Labbe J."/>
            <person name="Martin F.M."/>
        </authorList>
    </citation>
    <scope>NUCLEOTIDE SEQUENCE</scope>
    <source>
        <strain evidence="1">FP105234-sp</strain>
    </source>
</reference>
<comment type="caution">
    <text evidence="1">The sequence shown here is derived from an EMBL/GenBank/DDBJ whole genome shotgun (WGS) entry which is preliminary data.</text>
</comment>
<dbReference type="Proteomes" id="UP000814033">
    <property type="component" value="Unassembled WGS sequence"/>
</dbReference>
<dbReference type="EMBL" id="MU276608">
    <property type="protein sequence ID" value="KAI0038054.1"/>
    <property type="molecule type" value="Genomic_DNA"/>
</dbReference>
<keyword evidence="2" id="KW-1185">Reference proteome</keyword>
<sequence>MHRPHHLSALHSALLILALSSTRLGDRLLPTFVIKRTGTAIGGPYLAPFLTEVTAYILTKLIYSSRMHFVPRSLAVNSMNRAGSAAMIAVGGTAAEDEERAPGLDAYVEDGG</sequence>
<gene>
    <name evidence="1" type="ORF">FA95DRAFT_1578430</name>
</gene>
<evidence type="ECO:0000313" key="1">
    <source>
        <dbReference type="EMBL" id="KAI0038054.1"/>
    </source>
</evidence>
<name>A0ACB8R1R7_9AGAM</name>
<organism evidence="1 2">
    <name type="scientific">Auriscalpium vulgare</name>
    <dbReference type="NCBI Taxonomy" id="40419"/>
    <lineage>
        <taxon>Eukaryota</taxon>
        <taxon>Fungi</taxon>
        <taxon>Dikarya</taxon>
        <taxon>Basidiomycota</taxon>
        <taxon>Agaricomycotina</taxon>
        <taxon>Agaricomycetes</taxon>
        <taxon>Russulales</taxon>
        <taxon>Auriscalpiaceae</taxon>
        <taxon>Auriscalpium</taxon>
    </lineage>
</organism>
<protein>
    <submittedName>
        <fullName evidence="1">Uncharacterized protein</fullName>
    </submittedName>
</protein>
<accession>A0ACB8R1R7</accession>
<proteinExistence type="predicted"/>